<dbReference type="InterPro" id="IPR011256">
    <property type="entry name" value="Reg_factor_effector_dom_sf"/>
</dbReference>
<evidence type="ECO:0000256" key="2">
    <source>
        <dbReference type="ARBA" id="ARBA00023125"/>
    </source>
</evidence>
<reference evidence="5 6" key="1">
    <citation type="submission" date="2016-08" db="EMBL/GenBank/DDBJ databases">
        <authorList>
            <person name="Seilhamer J.J."/>
        </authorList>
    </citation>
    <scope>NUCLEOTIDE SEQUENCE [LARGE SCALE GENOMIC DNA]</scope>
    <source>
        <strain evidence="5 6">NML150140-1</strain>
    </source>
</reference>
<keyword evidence="1" id="KW-0805">Transcription regulation</keyword>
<dbReference type="InterPro" id="IPR018062">
    <property type="entry name" value="HTH_AraC-typ_CS"/>
</dbReference>
<evidence type="ECO:0000256" key="3">
    <source>
        <dbReference type="ARBA" id="ARBA00023163"/>
    </source>
</evidence>
<dbReference type="OrthoDB" id="9801123at2"/>
<dbReference type="SUPFAM" id="SSF55136">
    <property type="entry name" value="Probable bacterial effector-binding domain"/>
    <property type="match status" value="1"/>
</dbReference>
<organism evidence="5 6">
    <name type="scientific">Eisenbergiella tayi</name>
    <dbReference type="NCBI Taxonomy" id="1432052"/>
    <lineage>
        <taxon>Bacteria</taxon>
        <taxon>Bacillati</taxon>
        <taxon>Bacillota</taxon>
        <taxon>Clostridia</taxon>
        <taxon>Lachnospirales</taxon>
        <taxon>Lachnospiraceae</taxon>
        <taxon>Eisenbergiella</taxon>
    </lineage>
</organism>
<dbReference type="GO" id="GO:0003700">
    <property type="term" value="F:DNA-binding transcription factor activity"/>
    <property type="evidence" value="ECO:0007669"/>
    <property type="project" value="InterPro"/>
</dbReference>
<dbReference type="InterPro" id="IPR020449">
    <property type="entry name" value="Tscrpt_reg_AraC-type_HTH"/>
</dbReference>
<dbReference type="Pfam" id="PF14526">
    <property type="entry name" value="Cass2"/>
    <property type="match status" value="1"/>
</dbReference>
<dbReference type="Gene3D" id="3.20.80.10">
    <property type="entry name" value="Regulatory factor, effector binding domain"/>
    <property type="match status" value="1"/>
</dbReference>
<name>A0A1E3UB05_9FIRM</name>
<dbReference type="InterPro" id="IPR018060">
    <property type="entry name" value="HTH_AraC"/>
</dbReference>
<dbReference type="InterPro" id="IPR029441">
    <property type="entry name" value="Cass2"/>
</dbReference>
<dbReference type="SMART" id="SM00342">
    <property type="entry name" value="HTH_ARAC"/>
    <property type="match status" value="1"/>
</dbReference>
<dbReference type="EMBL" id="MEHA01000031">
    <property type="protein sequence ID" value="ODR44064.1"/>
    <property type="molecule type" value="Genomic_DNA"/>
</dbReference>
<protein>
    <recommendedName>
        <fullName evidence="4">HTH araC/xylS-type domain-containing protein</fullName>
    </recommendedName>
</protein>
<gene>
    <name evidence="5" type="ORF">BEI59_29205</name>
</gene>
<dbReference type="PRINTS" id="PR00032">
    <property type="entry name" value="HTHARAC"/>
</dbReference>
<dbReference type="PANTHER" id="PTHR47504:SF5">
    <property type="entry name" value="RIGHT ORIGIN-BINDING PROTEIN"/>
    <property type="match status" value="1"/>
</dbReference>
<dbReference type="RefSeq" id="WP_069423356.1">
    <property type="nucleotide sequence ID" value="NZ_DAWDRA010000128.1"/>
</dbReference>
<dbReference type="Proteomes" id="UP000094271">
    <property type="component" value="Unassembled WGS sequence"/>
</dbReference>
<dbReference type="SUPFAM" id="SSF46689">
    <property type="entry name" value="Homeodomain-like"/>
    <property type="match status" value="2"/>
</dbReference>
<dbReference type="InterPro" id="IPR010499">
    <property type="entry name" value="AraC_E-bd"/>
</dbReference>
<dbReference type="Gene3D" id="1.10.10.60">
    <property type="entry name" value="Homeodomain-like"/>
    <property type="match status" value="2"/>
</dbReference>
<evidence type="ECO:0000256" key="1">
    <source>
        <dbReference type="ARBA" id="ARBA00023015"/>
    </source>
</evidence>
<sequence>MDILKQFNDAVKYMETNLCDEIDVDRAAQIACVTKVSFIRFFSYICGMTLTTYIRCRRLTLAAYELRNSDIKVIDVAMKYGFRNIDTFTRAFTKQHGITPTQARNPYQSLRIYPPVSFHIMIKGAKEMNFKIIETEKIKLRGVSKQFSCTAENRFEQEHIMWGIEQDDYMMRVNKKIPGTWYGIWDRGTYWIAKAEEDACIADTETVYIPEGTYAVFTTNHGGFAGDELPKLRELIFDSWLPDSGYTQAYDYEVEVYHLFTKEEKWKRYYEIWIPVKA</sequence>
<dbReference type="AlphaFoldDB" id="A0A1E3UB05"/>
<evidence type="ECO:0000313" key="6">
    <source>
        <dbReference type="Proteomes" id="UP000094271"/>
    </source>
</evidence>
<dbReference type="GO" id="GO:0043565">
    <property type="term" value="F:sequence-specific DNA binding"/>
    <property type="evidence" value="ECO:0007669"/>
    <property type="project" value="InterPro"/>
</dbReference>
<dbReference type="InterPro" id="IPR050959">
    <property type="entry name" value="MarA-like"/>
</dbReference>
<dbReference type="PROSITE" id="PS00041">
    <property type="entry name" value="HTH_ARAC_FAMILY_1"/>
    <property type="match status" value="1"/>
</dbReference>
<evidence type="ECO:0000313" key="5">
    <source>
        <dbReference type="EMBL" id="ODR44064.1"/>
    </source>
</evidence>
<accession>A0A1E3UB05</accession>
<keyword evidence="3" id="KW-0804">Transcription</keyword>
<dbReference type="SMART" id="SM00871">
    <property type="entry name" value="AraC_E_bind"/>
    <property type="match status" value="1"/>
</dbReference>
<dbReference type="Pfam" id="PF12833">
    <property type="entry name" value="HTH_18"/>
    <property type="match status" value="1"/>
</dbReference>
<dbReference type="PANTHER" id="PTHR47504">
    <property type="entry name" value="RIGHT ORIGIN-BINDING PROTEIN"/>
    <property type="match status" value="1"/>
</dbReference>
<comment type="caution">
    <text evidence="5">The sequence shown here is derived from an EMBL/GenBank/DDBJ whole genome shotgun (WGS) entry which is preliminary data.</text>
</comment>
<dbReference type="PROSITE" id="PS01124">
    <property type="entry name" value="HTH_ARAC_FAMILY_2"/>
    <property type="match status" value="1"/>
</dbReference>
<dbReference type="InterPro" id="IPR009057">
    <property type="entry name" value="Homeodomain-like_sf"/>
</dbReference>
<proteinExistence type="predicted"/>
<feature type="domain" description="HTH araC/xylS-type" evidence="4">
    <location>
        <begin position="8"/>
        <end position="106"/>
    </location>
</feature>
<keyword evidence="2" id="KW-0238">DNA-binding</keyword>
<evidence type="ECO:0000259" key="4">
    <source>
        <dbReference type="PROSITE" id="PS01124"/>
    </source>
</evidence>